<dbReference type="Pfam" id="PF16822">
    <property type="entry name" value="ALGX"/>
    <property type="match status" value="1"/>
</dbReference>
<keyword evidence="5" id="KW-0574">Periplasm</keyword>
<dbReference type="PATRIC" id="fig|28092.6.peg.844"/>
<dbReference type="STRING" id="28092.WM40_03545"/>
<protein>
    <submittedName>
        <fullName evidence="9">Cell division protein FtsQ</fullName>
    </submittedName>
</protein>
<keyword evidence="7" id="KW-0812">Transmembrane</keyword>
<evidence type="ECO:0000256" key="6">
    <source>
        <dbReference type="ARBA" id="ARBA00022841"/>
    </source>
</evidence>
<keyword evidence="3" id="KW-0808">Transferase</keyword>
<keyword evidence="9" id="KW-0132">Cell division</keyword>
<keyword evidence="7" id="KW-1133">Transmembrane helix</keyword>
<evidence type="ECO:0000313" key="10">
    <source>
        <dbReference type="Proteomes" id="UP000033618"/>
    </source>
</evidence>
<evidence type="ECO:0000256" key="5">
    <source>
        <dbReference type="ARBA" id="ARBA00022764"/>
    </source>
</evidence>
<organism evidence="9 10">
    <name type="scientific">Robbsia andropogonis</name>
    <dbReference type="NCBI Taxonomy" id="28092"/>
    <lineage>
        <taxon>Bacteria</taxon>
        <taxon>Pseudomonadati</taxon>
        <taxon>Pseudomonadota</taxon>
        <taxon>Betaproteobacteria</taxon>
        <taxon>Burkholderiales</taxon>
        <taxon>Burkholderiaceae</taxon>
        <taxon>Robbsia</taxon>
    </lineage>
</organism>
<keyword evidence="9" id="KW-0131">Cell cycle</keyword>
<evidence type="ECO:0000256" key="1">
    <source>
        <dbReference type="ARBA" id="ARBA00004418"/>
    </source>
</evidence>
<reference evidence="9 10" key="1">
    <citation type="submission" date="2015-03" db="EMBL/GenBank/DDBJ databases">
        <title>Draft Genome Sequence of Burkholderia andropogonis type strain ICMP2807, isolated from Sorghum bicolor.</title>
        <authorList>
            <person name="Lopes-Santos L."/>
            <person name="Castro D.B."/>
            <person name="Ottoboni L.M."/>
            <person name="Park D."/>
            <person name="Weirc B.S."/>
            <person name="Destefano S.A."/>
        </authorList>
    </citation>
    <scope>NUCLEOTIDE SEQUENCE [LARGE SCALE GENOMIC DNA]</scope>
    <source>
        <strain evidence="9 10">ICMP2807</strain>
    </source>
</reference>
<dbReference type="GO" id="GO:0042121">
    <property type="term" value="P:alginic acid biosynthetic process"/>
    <property type="evidence" value="ECO:0007669"/>
    <property type="project" value="UniProtKB-UniPathway"/>
</dbReference>
<evidence type="ECO:0000313" key="9">
    <source>
        <dbReference type="EMBL" id="KKB65026.1"/>
    </source>
</evidence>
<comment type="subcellular location">
    <subcellularLocation>
        <location evidence="1">Periplasm</location>
    </subcellularLocation>
</comment>
<feature type="transmembrane region" description="Helical" evidence="7">
    <location>
        <begin position="18"/>
        <end position="37"/>
    </location>
</feature>
<dbReference type="UniPathway" id="UPA00286"/>
<evidence type="ECO:0000256" key="4">
    <source>
        <dbReference type="ARBA" id="ARBA00022729"/>
    </source>
</evidence>
<dbReference type="InterPro" id="IPR031811">
    <property type="entry name" value="ALGX/ALGJ_SGNH-like"/>
</dbReference>
<dbReference type="RefSeq" id="WP_024904268.1">
    <property type="nucleotide sequence ID" value="NZ_CADFGU010000004.1"/>
</dbReference>
<evidence type="ECO:0000256" key="2">
    <source>
        <dbReference type="ARBA" id="ARBA00005182"/>
    </source>
</evidence>
<keyword evidence="10" id="KW-1185">Reference proteome</keyword>
<dbReference type="CDD" id="cd14444">
    <property type="entry name" value="AlgX_N_like_1"/>
    <property type="match status" value="1"/>
</dbReference>
<evidence type="ECO:0000256" key="7">
    <source>
        <dbReference type="SAM" id="Phobius"/>
    </source>
</evidence>
<dbReference type="Proteomes" id="UP000033618">
    <property type="component" value="Unassembled WGS sequence"/>
</dbReference>
<dbReference type="EMBL" id="LAQU01000002">
    <property type="protein sequence ID" value="KKB65026.1"/>
    <property type="molecule type" value="Genomic_DNA"/>
</dbReference>
<gene>
    <name evidence="9" type="ORF">WM40_03545</name>
</gene>
<feature type="domain" description="AlgX/AlgJ SGNH hydrolase-like" evidence="8">
    <location>
        <begin position="95"/>
        <end position="358"/>
    </location>
</feature>
<dbReference type="AlphaFoldDB" id="A0A0F5K4J6"/>
<keyword evidence="4" id="KW-0732">Signal</keyword>
<comment type="pathway">
    <text evidence="2">Glycan biosynthesis; alginate biosynthesis.</text>
</comment>
<dbReference type="GO" id="GO:0042597">
    <property type="term" value="C:periplasmic space"/>
    <property type="evidence" value="ECO:0007669"/>
    <property type="project" value="UniProtKB-SubCell"/>
</dbReference>
<dbReference type="GO" id="GO:0016740">
    <property type="term" value="F:transferase activity"/>
    <property type="evidence" value="ECO:0007669"/>
    <property type="project" value="UniProtKB-KW"/>
</dbReference>
<proteinExistence type="predicted"/>
<sequence length="391" mass="41489">MADPQPLPQRPATAAGKVVAVILMGFLFVGLVSNIWFASTTGSLLPQAVTRTGILDGTVSKELASRMADTPIGANAARIQRALGWLTIHDLGPRVRQGCPGWLFLRDELTVHADADSHLIRRAMTVAAVEHALASRGIGLLVVVVPDKSRIESRHLCTLVRPASLAPRLGEWTSRLKVAGVPVVDLDTTLRRVPGDAFFRTDTHWTQNGAGAAARDVAARIKALGVTLGASKPGYRIVDQPPARRPGDLVRLAGLDDLPLSWQPAPETVSRRDYVYEARAASTADDLFGDADLPDIAVVGTSYSTTSDFIPQLALALGSGVGNFAHEGAKFGGAARAYFASPAFAQTPPKLVVWELDERDLQSPLEADDAVVVPRFGANGTGMPHAKSTAP</sequence>
<keyword evidence="6" id="KW-0016">Alginate biosynthesis</keyword>
<name>A0A0F5K4J6_9BURK</name>
<evidence type="ECO:0000259" key="8">
    <source>
        <dbReference type="Pfam" id="PF16822"/>
    </source>
</evidence>
<dbReference type="OrthoDB" id="8717445at2"/>
<keyword evidence="7" id="KW-0472">Membrane</keyword>
<dbReference type="GO" id="GO:0051301">
    <property type="term" value="P:cell division"/>
    <property type="evidence" value="ECO:0007669"/>
    <property type="project" value="UniProtKB-KW"/>
</dbReference>
<comment type="caution">
    <text evidence="9">The sequence shown here is derived from an EMBL/GenBank/DDBJ whole genome shotgun (WGS) entry which is preliminary data.</text>
</comment>
<evidence type="ECO:0000256" key="3">
    <source>
        <dbReference type="ARBA" id="ARBA00022679"/>
    </source>
</evidence>
<accession>A0A0F5K4J6</accession>